<keyword evidence="1" id="KW-1133">Transmembrane helix</keyword>
<evidence type="ECO:0000313" key="3">
    <source>
        <dbReference type="Proteomes" id="UP000321567"/>
    </source>
</evidence>
<reference evidence="2 3" key="1">
    <citation type="submission" date="2019-07" db="EMBL/GenBank/DDBJ databases">
        <title>Whole genome shotgun sequence of Rhodospirillum oryzae NBRC 107573.</title>
        <authorList>
            <person name="Hosoyama A."/>
            <person name="Uohara A."/>
            <person name="Ohji S."/>
            <person name="Ichikawa N."/>
        </authorList>
    </citation>
    <scope>NUCLEOTIDE SEQUENCE [LARGE SCALE GENOMIC DNA]</scope>
    <source>
        <strain evidence="2 3">NBRC 107573</strain>
    </source>
</reference>
<name>A0A512HAB2_9PROT</name>
<evidence type="ECO:0000313" key="2">
    <source>
        <dbReference type="EMBL" id="GEO82393.1"/>
    </source>
</evidence>
<proteinExistence type="predicted"/>
<keyword evidence="1" id="KW-0472">Membrane</keyword>
<evidence type="ECO:0000256" key="1">
    <source>
        <dbReference type="SAM" id="Phobius"/>
    </source>
</evidence>
<accession>A0A512HAB2</accession>
<sequence length="90" mass="9612">MISLAKILFTLAAVFGVWSLFSLIRKGLSGGTRLSAAQRAAEAARRATEARMAGREAAPPPAEVELVRCTRCGTFVPRGQSCPCGHQPER</sequence>
<dbReference type="AlphaFoldDB" id="A0A512HAB2"/>
<keyword evidence="3" id="KW-1185">Reference proteome</keyword>
<feature type="transmembrane region" description="Helical" evidence="1">
    <location>
        <begin position="6"/>
        <end position="24"/>
    </location>
</feature>
<dbReference type="Proteomes" id="UP000321567">
    <property type="component" value="Unassembled WGS sequence"/>
</dbReference>
<gene>
    <name evidence="2" type="ORF">ROR02_25240</name>
</gene>
<protein>
    <submittedName>
        <fullName evidence="2">Uncharacterized protein</fullName>
    </submittedName>
</protein>
<organism evidence="2 3">
    <name type="scientific">Pararhodospirillum oryzae</name>
    <dbReference type="NCBI Taxonomy" id="478448"/>
    <lineage>
        <taxon>Bacteria</taxon>
        <taxon>Pseudomonadati</taxon>
        <taxon>Pseudomonadota</taxon>
        <taxon>Alphaproteobacteria</taxon>
        <taxon>Rhodospirillales</taxon>
        <taxon>Rhodospirillaceae</taxon>
        <taxon>Pararhodospirillum</taxon>
    </lineage>
</organism>
<keyword evidence="1" id="KW-0812">Transmembrane</keyword>
<dbReference type="RefSeq" id="WP_147164415.1">
    <property type="nucleotide sequence ID" value="NZ_BJZO01000076.1"/>
</dbReference>
<comment type="caution">
    <text evidence="2">The sequence shown here is derived from an EMBL/GenBank/DDBJ whole genome shotgun (WGS) entry which is preliminary data.</text>
</comment>
<dbReference type="EMBL" id="BJZO01000076">
    <property type="protein sequence ID" value="GEO82393.1"/>
    <property type="molecule type" value="Genomic_DNA"/>
</dbReference>